<dbReference type="OrthoDB" id="2523997at2759"/>
<keyword evidence="4" id="KW-1185">Reference proteome</keyword>
<keyword evidence="2" id="KW-1133">Transmembrane helix</keyword>
<name>A0A5C5G4N4_9BASI</name>
<feature type="transmembrane region" description="Helical" evidence="2">
    <location>
        <begin position="250"/>
        <end position="273"/>
    </location>
</feature>
<sequence length="565" mass="62513">MGVLSLPDIPEGANPYAIIFKQIRAALNPTPTPGFATRLAILWALAGYGIVISAVYLCTMGLEYRRREKRMWLWRLVRRPNGRFLVGNQHALFAILSFVSCSVFLGYFYNLREVVLLRKQQNEAFYWRNLIWVPLILHAWVSSWSNLQASVLSSQKATKRHVVCPVVANTLYLAGFVVILVPVLVLDVYSGSAWYRAWNFGLNLRELLLRLMASNPTDTAQQAAEAVSPILDPFNQKLGFFLDLIRADHALYAFAMVVIIAVNLGGLGLLFTLRGQIQFNTRRLTSQIRHSSSVHGLPVLSGGQGVASTQDTSTSSASPPDSPTAPHPLSPRPDGAPAPQKTLLRQVFFARTADDGEKEGKQQMTVSQLKDAANDKTPAGAAQRQQAKQLLALKKIELDLLVFLAAIVVMSTVFLGLALWLAISPTSVYASWRRMEVAFLLVPWMYLVGVDASLSFLLINSIRHLVSPNSRLAHIVGVRASQADRDRHRGSITGLTTSDEFESGTLSHSRPARAGADGVLDDLREEDDEDEQEERGVHVSIETHVVEEESPERTPALEPREGWHA</sequence>
<reference evidence="3 4" key="1">
    <citation type="submission" date="2019-03" db="EMBL/GenBank/DDBJ databases">
        <title>Rhodosporidium diobovatum UCD-FST 08-225 genome sequencing, assembly, and annotation.</title>
        <authorList>
            <person name="Fakankun I.U."/>
            <person name="Fristensky B."/>
            <person name="Levin D.B."/>
        </authorList>
    </citation>
    <scope>NUCLEOTIDE SEQUENCE [LARGE SCALE GENOMIC DNA]</scope>
    <source>
        <strain evidence="3 4">UCD-FST 08-225</strain>
    </source>
</reference>
<feature type="transmembrane region" description="Helical" evidence="2">
    <location>
        <begin position="443"/>
        <end position="462"/>
    </location>
</feature>
<feature type="transmembrane region" description="Helical" evidence="2">
    <location>
        <begin position="85"/>
        <end position="109"/>
    </location>
</feature>
<dbReference type="AlphaFoldDB" id="A0A5C5G4N4"/>
<comment type="caution">
    <text evidence="3">The sequence shown here is derived from an EMBL/GenBank/DDBJ whole genome shotgun (WGS) entry which is preliminary data.</text>
</comment>
<feature type="region of interest" description="Disordered" evidence="1">
    <location>
        <begin position="487"/>
        <end position="565"/>
    </location>
</feature>
<feature type="region of interest" description="Disordered" evidence="1">
    <location>
        <begin position="355"/>
        <end position="380"/>
    </location>
</feature>
<evidence type="ECO:0000256" key="2">
    <source>
        <dbReference type="SAM" id="Phobius"/>
    </source>
</evidence>
<gene>
    <name evidence="3" type="ORF">DMC30DRAFT_420664</name>
</gene>
<dbReference type="EMBL" id="SOZI01000005">
    <property type="protein sequence ID" value="TNY24068.1"/>
    <property type="molecule type" value="Genomic_DNA"/>
</dbReference>
<feature type="transmembrane region" description="Helical" evidence="2">
    <location>
        <begin position="162"/>
        <end position="185"/>
    </location>
</feature>
<accession>A0A5C5G4N4</accession>
<feature type="transmembrane region" description="Helical" evidence="2">
    <location>
        <begin position="124"/>
        <end position="141"/>
    </location>
</feature>
<feature type="compositionally biased region" description="Polar residues" evidence="1">
    <location>
        <begin position="493"/>
        <end position="508"/>
    </location>
</feature>
<keyword evidence="2" id="KW-0812">Transmembrane</keyword>
<feature type="compositionally biased region" description="Low complexity" evidence="1">
    <location>
        <begin position="307"/>
        <end position="319"/>
    </location>
</feature>
<proteinExistence type="predicted"/>
<organism evidence="3 4">
    <name type="scientific">Rhodotorula diobovata</name>
    <dbReference type="NCBI Taxonomy" id="5288"/>
    <lineage>
        <taxon>Eukaryota</taxon>
        <taxon>Fungi</taxon>
        <taxon>Dikarya</taxon>
        <taxon>Basidiomycota</taxon>
        <taxon>Pucciniomycotina</taxon>
        <taxon>Microbotryomycetes</taxon>
        <taxon>Sporidiobolales</taxon>
        <taxon>Sporidiobolaceae</taxon>
        <taxon>Rhodotorula</taxon>
    </lineage>
</organism>
<feature type="region of interest" description="Disordered" evidence="1">
    <location>
        <begin position="295"/>
        <end position="338"/>
    </location>
</feature>
<protein>
    <submittedName>
        <fullName evidence="3">Proteophosphoglycan 5</fullName>
    </submittedName>
</protein>
<feature type="compositionally biased region" description="Pro residues" evidence="1">
    <location>
        <begin position="320"/>
        <end position="336"/>
    </location>
</feature>
<evidence type="ECO:0000313" key="3">
    <source>
        <dbReference type="EMBL" id="TNY24068.1"/>
    </source>
</evidence>
<feature type="transmembrane region" description="Helical" evidence="2">
    <location>
        <begin position="40"/>
        <end position="64"/>
    </location>
</feature>
<keyword evidence="2" id="KW-0472">Membrane</keyword>
<dbReference type="Proteomes" id="UP000311382">
    <property type="component" value="Unassembled WGS sequence"/>
</dbReference>
<feature type="transmembrane region" description="Helical" evidence="2">
    <location>
        <begin position="400"/>
        <end position="423"/>
    </location>
</feature>
<evidence type="ECO:0000313" key="4">
    <source>
        <dbReference type="Proteomes" id="UP000311382"/>
    </source>
</evidence>
<evidence type="ECO:0000256" key="1">
    <source>
        <dbReference type="SAM" id="MobiDB-lite"/>
    </source>
</evidence>
<feature type="compositionally biased region" description="Acidic residues" evidence="1">
    <location>
        <begin position="519"/>
        <end position="533"/>
    </location>
</feature>